<evidence type="ECO:0000259" key="2">
    <source>
        <dbReference type="Pfam" id="PF02540"/>
    </source>
</evidence>
<dbReference type="GO" id="GO:0006163">
    <property type="term" value="P:purine nucleotide metabolic process"/>
    <property type="evidence" value="ECO:0007669"/>
    <property type="project" value="UniProtKB-ARBA"/>
</dbReference>
<dbReference type="InterPro" id="IPR052188">
    <property type="entry name" value="Ni-pincer_cofactor_biosynth"/>
</dbReference>
<evidence type="ECO:0000313" key="4">
    <source>
        <dbReference type="Proteomes" id="UP001174909"/>
    </source>
</evidence>
<dbReference type="InterPro" id="IPR002822">
    <property type="entry name" value="Ni_insertion"/>
</dbReference>
<dbReference type="SUPFAM" id="SSF52402">
    <property type="entry name" value="Adenine nucleotide alpha hydrolases-like"/>
    <property type="match status" value="1"/>
</dbReference>
<accession>A0AA35RCG5</accession>
<dbReference type="InterPro" id="IPR022310">
    <property type="entry name" value="NAD/GMP_synthase"/>
</dbReference>
<dbReference type="Pfam" id="PF02540">
    <property type="entry name" value="NAD_synthase"/>
    <property type="match status" value="1"/>
</dbReference>
<gene>
    <name evidence="3" type="ORF">GBAR_LOCUS6070</name>
</gene>
<dbReference type="Pfam" id="PF01969">
    <property type="entry name" value="Ni_insertion"/>
    <property type="match status" value="1"/>
</dbReference>
<dbReference type="GO" id="GO:0016783">
    <property type="term" value="F:sulfurtransferase activity"/>
    <property type="evidence" value="ECO:0007669"/>
    <property type="project" value="InterPro"/>
</dbReference>
<dbReference type="InterPro" id="IPR005232">
    <property type="entry name" value="LarE"/>
</dbReference>
<dbReference type="CDD" id="cd01990">
    <property type="entry name" value="LarE-like"/>
    <property type="match status" value="1"/>
</dbReference>
<reference evidence="3" key="1">
    <citation type="submission" date="2023-03" db="EMBL/GenBank/DDBJ databases">
        <authorList>
            <person name="Steffen K."/>
            <person name="Cardenas P."/>
        </authorList>
    </citation>
    <scope>NUCLEOTIDE SEQUENCE</scope>
</reference>
<dbReference type="PANTHER" id="PTHR43169">
    <property type="entry name" value="EXSB FAMILY PROTEIN"/>
    <property type="match status" value="1"/>
</dbReference>
<dbReference type="InterPro" id="IPR014729">
    <property type="entry name" value="Rossmann-like_a/b/a_fold"/>
</dbReference>
<dbReference type="GO" id="GO:0016884">
    <property type="term" value="F:carbon-nitrogen ligase activity, with glutamine as amido-N-donor"/>
    <property type="evidence" value="ECO:0007669"/>
    <property type="project" value="UniProtKB-ARBA"/>
</dbReference>
<evidence type="ECO:0000313" key="3">
    <source>
        <dbReference type="EMBL" id="CAI8008924.1"/>
    </source>
</evidence>
<dbReference type="EMBL" id="CASHTH010000909">
    <property type="protein sequence ID" value="CAI8008924.1"/>
    <property type="molecule type" value="Genomic_DNA"/>
</dbReference>
<sequence>MQSVVVAYSGGVDSALLSVAAHRALGQRALAVTAISPALAARDLGDAESVAHQFGLNHRVIHTDELQREGYVANSPQRCYFCKTELYDQLAALASAESYAWVANGANTDDLGDYRPGMTAAAEHNIRSPMVEAGMDKAQVRAAALWLGVPLWDKPAQPCLSSRIPYGTPVTVESLRRIEAAEDILRDLGLREVRGPPSRQAVPHRGGRRRDGTGICPPRRDHAAAERAGVSLGVPGPERPALRQPQRRAADSRDGPTAVKTAYIQSVGGASGDMLLGALLDAGLPLDTVKEAVNALGIPGVEIAMATEMRCEVRGTRALVDVSAAPRYSPRQMLDAVAGAAALSAHTRERATAALNALFAAEARVHGDDPDQIHLHELGTADTLVDVVGVVHGLEQLGVERVYAAPLVLGEPGGPRRPGGYSNPAPATLEIIAASGAPVAPERAFHAGVGELTTPTGAALITTLAEEFRQPALALNRIGVGVGGKDPAAFPNVLRLWLGRNRRR</sequence>
<feature type="domain" description="NAD/GMP synthase" evidence="2">
    <location>
        <begin position="2"/>
        <end position="66"/>
    </location>
</feature>
<protein>
    <submittedName>
        <fullName evidence="3">Uncharacterized protein slr1717</fullName>
    </submittedName>
</protein>
<keyword evidence="4" id="KW-1185">Reference proteome</keyword>
<dbReference type="PANTHER" id="PTHR43169:SF2">
    <property type="entry name" value="NAD_GMP SYNTHASE DOMAIN-CONTAINING PROTEIN"/>
    <property type="match status" value="1"/>
</dbReference>
<evidence type="ECO:0000256" key="1">
    <source>
        <dbReference type="SAM" id="MobiDB-lite"/>
    </source>
</evidence>
<comment type="caution">
    <text evidence="3">The sequence shown here is derived from an EMBL/GenBank/DDBJ whole genome shotgun (WGS) entry which is preliminary data.</text>
</comment>
<organism evidence="3 4">
    <name type="scientific">Geodia barretti</name>
    <name type="common">Barrett's horny sponge</name>
    <dbReference type="NCBI Taxonomy" id="519541"/>
    <lineage>
        <taxon>Eukaryota</taxon>
        <taxon>Metazoa</taxon>
        <taxon>Porifera</taxon>
        <taxon>Demospongiae</taxon>
        <taxon>Heteroscleromorpha</taxon>
        <taxon>Tetractinellida</taxon>
        <taxon>Astrophorina</taxon>
        <taxon>Geodiidae</taxon>
        <taxon>Geodia</taxon>
    </lineage>
</organism>
<dbReference type="Gene3D" id="3.40.50.620">
    <property type="entry name" value="HUPs"/>
    <property type="match status" value="1"/>
</dbReference>
<name>A0AA35RCG5_GEOBA</name>
<dbReference type="NCBIfam" id="TIGR00268">
    <property type="entry name" value="ATP-dependent sacrificial sulfur transferase LarE"/>
    <property type="match status" value="1"/>
</dbReference>
<feature type="region of interest" description="Disordered" evidence="1">
    <location>
        <begin position="191"/>
        <end position="257"/>
    </location>
</feature>
<dbReference type="AlphaFoldDB" id="A0AA35RCG5"/>
<proteinExistence type="predicted"/>
<dbReference type="Proteomes" id="UP001174909">
    <property type="component" value="Unassembled WGS sequence"/>
</dbReference>